<dbReference type="PANTHER" id="PTHR10039:SF17">
    <property type="entry name" value="FUNGAL STAND N-TERMINAL GOODBYE DOMAIN-CONTAINING PROTEIN-RELATED"/>
    <property type="match status" value="1"/>
</dbReference>
<feature type="domain" description="Nephrocystin 3-like N-terminal" evidence="2">
    <location>
        <begin position="2"/>
        <end position="156"/>
    </location>
</feature>
<dbReference type="PANTHER" id="PTHR10039">
    <property type="entry name" value="AMELOGENIN"/>
    <property type="match status" value="1"/>
</dbReference>
<protein>
    <recommendedName>
        <fullName evidence="2">Nephrocystin 3-like N-terminal domain-containing protein</fullName>
    </recommendedName>
</protein>
<keyword evidence="4" id="KW-1185">Reference proteome</keyword>
<accession>A0A9W8JJT7</accession>
<evidence type="ECO:0000256" key="1">
    <source>
        <dbReference type="ARBA" id="ARBA00022737"/>
    </source>
</evidence>
<dbReference type="Proteomes" id="UP001140091">
    <property type="component" value="Unassembled WGS sequence"/>
</dbReference>
<gene>
    <name evidence="3" type="ORF">H1R20_g1242</name>
</gene>
<keyword evidence="1" id="KW-0677">Repeat</keyword>
<organism evidence="3 4">
    <name type="scientific">Candolleomyces eurysporus</name>
    <dbReference type="NCBI Taxonomy" id="2828524"/>
    <lineage>
        <taxon>Eukaryota</taxon>
        <taxon>Fungi</taxon>
        <taxon>Dikarya</taxon>
        <taxon>Basidiomycota</taxon>
        <taxon>Agaricomycotina</taxon>
        <taxon>Agaricomycetes</taxon>
        <taxon>Agaricomycetidae</taxon>
        <taxon>Agaricales</taxon>
        <taxon>Agaricineae</taxon>
        <taxon>Psathyrellaceae</taxon>
        <taxon>Candolleomyces</taxon>
    </lineage>
</organism>
<evidence type="ECO:0000259" key="2">
    <source>
        <dbReference type="Pfam" id="PF24883"/>
    </source>
</evidence>
<comment type="caution">
    <text evidence="3">The sequence shown here is derived from an EMBL/GenBank/DDBJ whole genome shotgun (WGS) entry which is preliminary data.</text>
</comment>
<dbReference type="InterPro" id="IPR027417">
    <property type="entry name" value="P-loop_NTPase"/>
</dbReference>
<sequence>MYWFHGFAGSGKSAISLEIAKIYAGSGRLLASYFFFRNAGDRSGMARFAVTLASQLMAAVPSTASFIQAAVEAEPGLLTQGVSLATQLERLVYEPFRAAVKRGVIVKTLTKGPFVVVIDGLDECEDKRGVTDFIDHMLDYFKRHPSIPLRFFIASRVEEHIRTHLENDSVCLGNLNSHSAHEDIEMFLEGSFQAVSVNNRVIQEYVRAQGEWPTKSDMKQLVRHIKGSFVLASTVLKFIVQPATEEDPSTPMERLPLTLKINGLDPLYAQTLIRSQHLPHFRHIISTIALLKQPLPIVAISHLLCVEPFEIVHVLLNLQAIIHVPGIDEEGEVTLCHTSLRDFLTMENRSGQFFVPPSFHLHLSYHIFASVFEKSNGPAHDYGRGALSSHWRSFALSDASDLVEEIERFETCQRLHVRRIPYHAFLCSVVFSSLFLKGLDNVLYALTKSTNQLALTVESPDRRIRLWLEEALYYGVPDIFVCTIQFTEQTYETLKHDLQRASTAINAEVCFPNFIWPLARKAEYTSAVSRNSSPQTSLNWTGN</sequence>
<evidence type="ECO:0000313" key="3">
    <source>
        <dbReference type="EMBL" id="KAJ2935852.1"/>
    </source>
</evidence>
<proteinExistence type="predicted"/>
<dbReference type="OrthoDB" id="3018304at2759"/>
<dbReference type="AlphaFoldDB" id="A0A9W8JJT7"/>
<dbReference type="Pfam" id="PF24883">
    <property type="entry name" value="NPHP3_N"/>
    <property type="match status" value="1"/>
</dbReference>
<feature type="non-terminal residue" evidence="3">
    <location>
        <position position="543"/>
    </location>
</feature>
<evidence type="ECO:0000313" key="4">
    <source>
        <dbReference type="Proteomes" id="UP001140091"/>
    </source>
</evidence>
<dbReference type="EMBL" id="JANBPK010000294">
    <property type="protein sequence ID" value="KAJ2935852.1"/>
    <property type="molecule type" value="Genomic_DNA"/>
</dbReference>
<dbReference type="SUPFAM" id="SSF52540">
    <property type="entry name" value="P-loop containing nucleoside triphosphate hydrolases"/>
    <property type="match status" value="1"/>
</dbReference>
<reference evidence="3" key="1">
    <citation type="submission" date="2022-06" db="EMBL/GenBank/DDBJ databases">
        <title>Genome Sequence of Candolleomyces eurysporus.</title>
        <authorList>
            <person name="Buettner E."/>
        </authorList>
    </citation>
    <scope>NUCLEOTIDE SEQUENCE</scope>
    <source>
        <strain evidence="3">VTCC 930004</strain>
    </source>
</reference>
<name>A0A9W8JJT7_9AGAR</name>
<dbReference type="InterPro" id="IPR056884">
    <property type="entry name" value="NPHP3-like_N"/>
</dbReference>